<dbReference type="EMBL" id="CP037422">
    <property type="protein sequence ID" value="QDU10605.1"/>
    <property type="molecule type" value="Genomic_DNA"/>
</dbReference>
<dbReference type="Pfam" id="PF08534">
    <property type="entry name" value="Redoxin"/>
    <property type="match status" value="1"/>
</dbReference>
<dbReference type="InterPro" id="IPR036249">
    <property type="entry name" value="Thioredoxin-like_sf"/>
</dbReference>
<dbReference type="Gene3D" id="3.40.30.10">
    <property type="entry name" value="Glutaredoxin"/>
    <property type="match status" value="1"/>
</dbReference>
<dbReference type="InterPro" id="IPR050553">
    <property type="entry name" value="Thioredoxin_ResA/DsbE_sf"/>
</dbReference>
<proteinExistence type="predicted"/>
<feature type="compositionally biased region" description="Polar residues" evidence="1">
    <location>
        <begin position="41"/>
        <end position="52"/>
    </location>
</feature>
<dbReference type="PROSITE" id="PS51352">
    <property type="entry name" value="THIOREDOXIN_2"/>
    <property type="match status" value="1"/>
</dbReference>
<feature type="domain" description="Thioredoxin" evidence="2">
    <location>
        <begin position="46"/>
        <end position="211"/>
    </location>
</feature>
<dbReference type="AlphaFoldDB" id="A0A517WZB5"/>
<dbReference type="CDD" id="cd02966">
    <property type="entry name" value="TlpA_like_family"/>
    <property type="match status" value="1"/>
</dbReference>
<feature type="region of interest" description="Disordered" evidence="1">
    <location>
        <begin position="33"/>
        <end position="56"/>
    </location>
</feature>
<evidence type="ECO:0000313" key="3">
    <source>
        <dbReference type="EMBL" id="QDU10605.1"/>
    </source>
</evidence>
<keyword evidence="4" id="KW-1185">Reference proteome</keyword>
<dbReference type="Proteomes" id="UP000318384">
    <property type="component" value="Chromosome"/>
</dbReference>
<dbReference type="RefSeq" id="WP_197992971.1">
    <property type="nucleotide sequence ID" value="NZ_CP037422.1"/>
</dbReference>
<organism evidence="3 4">
    <name type="scientific">Gimesia aquarii</name>
    <dbReference type="NCBI Taxonomy" id="2527964"/>
    <lineage>
        <taxon>Bacteria</taxon>
        <taxon>Pseudomonadati</taxon>
        <taxon>Planctomycetota</taxon>
        <taxon>Planctomycetia</taxon>
        <taxon>Planctomycetales</taxon>
        <taxon>Planctomycetaceae</taxon>
        <taxon>Gimesia</taxon>
    </lineage>
</organism>
<evidence type="ECO:0000259" key="2">
    <source>
        <dbReference type="PROSITE" id="PS51352"/>
    </source>
</evidence>
<dbReference type="InterPro" id="IPR013766">
    <property type="entry name" value="Thioredoxin_domain"/>
</dbReference>
<dbReference type="GO" id="GO:0016491">
    <property type="term" value="F:oxidoreductase activity"/>
    <property type="evidence" value="ECO:0007669"/>
    <property type="project" value="InterPro"/>
</dbReference>
<protein>
    <submittedName>
        <fullName evidence="3">Thiol-disulfide oxidoreductase ResA</fullName>
    </submittedName>
</protein>
<accession>A0A517WZB5</accession>
<dbReference type="PANTHER" id="PTHR42852:SF13">
    <property type="entry name" value="PROTEIN DIPZ"/>
    <property type="match status" value="1"/>
</dbReference>
<reference evidence="3 4" key="1">
    <citation type="submission" date="2019-03" db="EMBL/GenBank/DDBJ databases">
        <title>Deep-cultivation of Planctomycetes and their phenomic and genomic characterization uncovers novel biology.</title>
        <authorList>
            <person name="Wiegand S."/>
            <person name="Jogler M."/>
            <person name="Boedeker C."/>
            <person name="Pinto D."/>
            <person name="Vollmers J."/>
            <person name="Rivas-Marin E."/>
            <person name="Kohn T."/>
            <person name="Peeters S.H."/>
            <person name="Heuer A."/>
            <person name="Rast P."/>
            <person name="Oberbeckmann S."/>
            <person name="Bunk B."/>
            <person name="Jeske O."/>
            <person name="Meyerdierks A."/>
            <person name="Storesund J.E."/>
            <person name="Kallscheuer N."/>
            <person name="Luecker S."/>
            <person name="Lage O.M."/>
            <person name="Pohl T."/>
            <person name="Merkel B.J."/>
            <person name="Hornburger P."/>
            <person name="Mueller R.-W."/>
            <person name="Bruemmer F."/>
            <person name="Labrenz M."/>
            <person name="Spormann A.M."/>
            <person name="Op den Camp H."/>
            <person name="Overmann J."/>
            <person name="Amann R."/>
            <person name="Jetten M.S.M."/>
            <person name="Mascher T."/>
            <person name="Medema M.H."/>
            <person name="Devos D.P."/>
            <person name="Kaster A.-K."/>
            <person name="Ovreas L."/>
            <person name="Rohde M."/>
            <person name="Galperin M.Y."/>
            <person name="Jogler C."/>
        </authorList>
    </citation>
    <scope>NUCLEOTIDE SEQUENCE [LARGE SCALE GENOMIC DNA]</scope>
    <source>
        <strain evidence="3 4">V202</strain>
    </source>
</reference>
<evidence type="ECO:0000256" key="1">
    <source>
        <dbReference type="SAM" id="MobiDB-lite"/>
    </source>
</evidence>
<dbReference type="PANTHER" id="PTHR42852">
    <property type="entry name" value="THIOL:DISULFIDE INTERCHANGE PROTEIN DSBE"/>
    <property type="match status" value="1"/>
</dbReference>
<sequence length="215" mass="23911">MTISYSIYKDMISTCCLLSISLSLVFWSTGCSSDQSSQSSNPTAETQAQSTKPEVDEIKPAETIEITLTLTDLKGFQEILDKQKGKVVLVDFWATWCIPCVKNFHHSVEWNNEYANQGLSVISVSMDDSDEDTEKAVLKFLESKDAQMINLLATAAKDQDPMDTFGIEGGALPNYRIYDRSGNLVETFASDNPDNLFTQAQIKTALEKTLKQKPN</sequence>
<name>A0A517WZB5_9PLAN</name>
<dbReference type="SUPFAM" id="SSF52833">
    <property type="entry name" value="Thioredoxin-like"/>
    <property type="match status" value="1"/>
</dbReference>
<evidence type="ECO:0000313" key="4">
    <source>
        <dbReference type="Proteomes" id="UP000318384"/>
    </source>
</evidence>
<gene>
    <name evidence="3" type="primary">resA_8</name>
    <name evidence="3" type="ORF">V202x_40170</name>
</gene>
<dbReference type="InterPro" id="IPR013740">
    <property type="entry name" value="Redoxin"/>
</dbReference>